<reference evidence="7" key="2">
    <citation type="submission" date="2021-04" db="EMBL/GenBank/DDBJ databases">
        <authorList>
            <person name="Gilroy R."/>
        </authorList>
    </citation>
    <scope>NUCLEOTIDE SEQUENCE</scope>
    <source>
        <strain evidence="7">421</strain>
    </source>
</reference>
<dbReference type="PANTHER" id="PTHR30250">
    <property type="entry name" value="PST FAMILY PREDICTED COLANIC ACID TRANSPORTER"/>
    <property type="match status" value="1"/>
</dbReference>
<dbReference type="PANTHER" id="PTHR30250:SF26">
    <property type="entry name" value="PSMA PROTEIN"/>
    <property type="match status" value="1"/>
</dbReference>
<feature type="transmembrane region" description="Helical" evidence="6">
    <location>
        <begin position="12"/>
        <end position="32"/>
    </location>
</feature>
<evidence type="ECO:0000313" key="7">
    <source>
        <dbReference type="EMBL" id="HIW85506.1"/>
    </source>
</evidence>
<accession>A0A9D1RC00</accession>
<feature type="transmembrane region" description="Helical" evidence="6">
    <location>
        <begin position="44"/>
        <end position="69"/>
    </location>
</feature>
<gene>
    <name evidence="7" type="ORF">IAA48_03330</name>
</gene>
<keyword evidence="4 6" id="KW-1133">Transmembrane helix</keyword>
<feature type="transmembrane region" description="Helical" evidence="6">
    <location>
        <begin position="165"/>
        <end position="185"/>
    </location>
</feature>
<organism evidence="7 8">
    <name type="scientific">Candidatus Eubacterium faecipullorum</name>
    <dbReference type="NCBI Taxonomy" id="2838571"/>
    <lineage>
        <taxon>Bacteria</taxon>
        <taxon>Bacillati</taxon>
        <taxon>Bacillota</taxon>
        <taxon>Clostridia</taxon>
        <taxon>Eubacteriales</taxon>
        <taxon>Eubacteriaceae</taxon>
        <taxon>Eubacterium</taxon>
    </lineage>
</organism>
<feature type="transmembrane region" description="Helical" evidence="6">
    <location>
        <begin position="383"/>
        <end position="402"/>
    </location>
</feature>
<keyword evidence="5 6" id="KW-0472">Membrane</keyword>
<keyword evidence="2" id="KW-1003">Cell membrane</keyword>
<dbReference type="Pfam" id="PF13440">
    <property type="entry name" value="Polysacc_synt_3"/>
    <property type="match status" value="1"/>
</dbReference>
<comment type="caution">
    <text evidence="7">The sequence shown here is derived from an EMBL/GenBank/DDBJ whole genome shotgun (WGS) entry which is preliminary data.</text>
</comment>
<feature type="transmembrane region" description="Helical" evidence="6">
    <location>
        <begin position="351"/>
        <end position="371"/>
    </location>
</feature>
<evidence type="ECO:0000313" key="8">
    <source>
        <dbReference type="Proteomes" id="UP000824205"/>
    </source>
</evidence>
<sequence>MKKISDSMQMKAGVILSYTQVAMNALTGLLYTPLMLRFMGQNEYGLYGTVSSAINMLGLLNLGFSSSYIRFFSQYKTKNEQSKINSFNALFFIVFFVISVIAGIIGFFFAANPVLLFDDGLSPEELSKSGIMLALLTVSTILGFLNTVVDCYVSANQRFIFLKSLSLISNVFNLAINVVVMYFGYGAVGLIVVSLAFNVLTRIITLIYARRSLDFKFDFGHIEKRLFKSVLTFSGLIAINMIVDQINSGIDKVLLGRFCGTAAVAVYSVGASLNSHFTTFSTAISGVFTPHIHNLVNSYEMDSKEQRNALTNLFVKVGRIQYLLLALIASGVVFFGRSFIYFWAGEGYDDSYVIALILIIPSIIPLIQNVGIEIQRAENRHHYRAYIYGGMAVLNLAVSIVLCQFLEGIGAAIGTSLAVLLANGLIMNIVYHKKINIDIIVFWKNILRQTAGMIIPFIVGTFIMIFADTGRSLVTLLLWIVLYTAVYLVCVWLFSMNGYEKELVLKALRKFLKVKNKA</sequence>
<proteinExistence type="predicted"/>
<feature type="transmembrane region" description="Helical" evidence="6">
    <location>
        <begin position="473"/>
        <end position="494"/>
    </location>
</feature>
<feature type="transmembrane region" description="Helical" evidence="6">
    <location>
        <begin position="89"/>
        <end position="111"/>
    </location>
</feature>
<evidence type="ECO:0000256" key="1">
    <source>
        <dbReference type="ARBA" id="ARBA00004651"/>
    </source>
</evidence>
<evidence type="ECO:0000256" key="5">
    <source>
        <dbReference type="ARBA" id="ARBA00023136"/>
    </source>
</evidence>
<evidence type="ECO:0000256" key="2">
    <source>
        <dbReference type="ARBA" id="ARBA00022475"/>
    </source>
</evidence>
<feature type="transmembrane region" description="Helical" evidence="6">
    <location>
        <begin position="322"/>
        <end position="345"/>
    </location>
</feature>
<comment type="subcellular location">
    <subcellularLocation>
        <location evidence="1">Cell membrane</location>
        <topology evidence="1">Multi-pass membrane protein</topology>
    </subcellularLocation>
</comment>
<dbReference type="Proteomes" id="UP000824205">
    <property type="component" value="Unassembled WGS sequence"/>
</dbReference>
<dbReference type="GO" id="GO:0005886">
    <property type="term" value="C:plasma membrane"/>
    <property type="evidence" value="ECO:0007669"/>
    <property type="project" value="UniProtKB-SubCell"/>
</dbReference>
<dbReference type="AlphaFoldDB" id="A0A9D1RC00"/>
<feature type="transmembrane region" description="Helical" evidence="6">
    <location>
        <begin position="408"/>
        <end position="430"/>
    </location>
</feature>
<feature type="transmembrane region" description="Helical" evidence="6">
    <location>
        <begin position="131"/>
        <end position="153"/>
    </location>
</feature>
<dbReference type="InterPro" id="IPR050833">
    <property type="entry name" value="Poly_Biosynth_Transport"/>
</dbReference>
<evidence type="ECO:0000256" key="6">
    <source>
        <dbReference type="SAM" id="Phobius"/>
    </source>
</evidence>
<evidence type="ECO:0000256" key="3">
    <source>
        <dbReference type="ARBA" id="ARBA00022692"/>
    </source>
</evidence>
<feature type="transmembrane region" description="Helical" evidence="6">
    <location>
        <begin position="230"/>
        <end position="248"/>
    </location>
</feature>
<feature type="transmembrane region" description="Helical" evidence="6">
    <location>
        <begin position="254"/>
        <end position="273"/>
    </location>
</feature>
<name>A0A9D1RC00_9FIRM</name>
<evidence type="ECO:0000256" key="4">
    <source>
        <dbReference type="ARBA" id="ARBA00022989"/>
    </source>
</evidence>
<keyword evidence="3 6" id="KW-0812">Transmembrane</keyword>
<feature type="transmembrane region" description="Helical" evidence="6">
    <location>
        <begin position="191"/>
        <end position="209"/>
    </location>
</feature>
<dbReference type="EMBL" id="DXGE01000012">
    <property type="protein sequence ID" value="HIW85506.1"/>
    <property type="molecule type" value="Genomic_DNA"/>
</dbReference>
<reference evidence="7" key="1">
    <citation type="journal article" date="2021" name="PeerJ">
        <title>Extensive microbial diversity within the chicken gut microbiome revealed by metagenomics and culture.</title>
        <authorList>
            <person name="Gilroy R."/>
            <person name="Ravi A."/>
            <person name="Getino M."/>
            <person name="Pursley I."/>
            <person name="Horton D.L."/>
            <person name="Alikhan N.F."/>
            <person name="Baker D."/>
            <person name="Gharbi K."/>
            <person name="Hall N."/>
            <person name="Watson M."/>
            <person name="Adriaenssens E.M."/>
            <person name="Foster-Nyarko E."/>
            <person name="Jarju S."/>
            <person name="Secka A."/>
            <person name="Antonio M."/>
            <person name="Oren A."/>
            <person name="Chaudhuri R.R."/>
            <person name="La Ragione R."/>
            <person name="Hildebrand F."/>
            <person name="Pallen M.J."/>
        </authorList>
    </citation>
    <scope>NUCLEOTIDE SEQUENCE</scope>
    <source>
        <strain evidence="7">421</strain>
    </source>
</reference>
<feature type="transmembrane region" description="Helical" evidence="6">
    <location>
        <begin position="450"/>
        <end position="467"/>
    </location>
</feature>
<protein>
    <submittedName>
        <fullName evidence="7">Oligosaccharide flippase family protein</fullName>
    </submittedName>
</protein>